<feature type="transmembrane region" description="Helical" evidence="1">
    <location>
        <begin position="29"/>
        <end position="49"/>
    </location>
</feature>
<proteinExistence type="predicted"/>
<name>A0A1T4SQH7_9BACT</name>
<dbReference type="EMBL" id="FUWZ01000003">
    <property type="protein sequence ID" value="SKA30437.1"/>
    <property type="molecule type" value="Genomic_DNA"/>
</dbReference>
<gene>
    <name evidence="2" type="ORF">SAMN04488128_103297</name>
</gene>
<dbReference type="Proteomes" id="UP000190367">
    <property type="component" value="Unassembled WGS sequence"/>
</dbReference>
<dbReference type="STRING" id="634771.SAMN04488128_103297"/>
<organism evidence="2 3">
    <name type="scientific">Chitinophaga eiseniae</name>
    <dbReference type="NCBI Taxonomy" id="634771"/>
    <lineage>
        <taxon>Bacteria</taxon>
        <taxon>Pseudomonadati</taxon>
        <taxon>Bacteroidota</taxon>
        <taxon>Chitinophagia</taxon>
        <taxon>Chitinophagales</taxon>
        <taxon>Chitinophagaceae</taxon>
        <taxon>Chitinophaga</taxon>
    </lineage>
</organism>
<keyword evidence="1" id="KW-0472">Membrane</keyword>
<evidence type="ECO:0000313" key="3">
    <source>
        <dbReference type="Proteomes" id="UP000190367"/>
    </source>
</evidence>
<evidence type="ECO:0008006" key="4">
    <source>
        <dbReference type="Google" id="ProtNLM"/>
    </source>
</evidence>
<evidence type="ECO:0000256" key="1">
    <source>
        <dbReference type="SAM" id="Phobius"/>
    </source>
</evidence>
<sequence length="55" mass="6139">MKKRSYLLLVMIVIMMTSCEVVGGIFKAGVWTGIFIVALVVGLIIYFITRGSKRD</sequence>
<dbReference type="PROSITE" id="PS51257">
    <property type="entry name" value="PROKAR_LIPOPROTEIN"/>
    <property type="match status" value="1"/>
</dbReference>
<keyword evidence="3" id="KW-1185">Reference proteome</keyword>
<reference evidence="3" key="1">
    <citation type="submission" date="2017-02" db="EMBL/GenBank/DDBJ databases">
        <authorList>
            <person name="Varghese N."/>
            <person name="Submissions S."/>
        </authorList>
    </citation>
    <scope>NUCLEOTIDE SEQUENCE [LARGE SCALE GENOMIC DNA]</scope>
    <source>
        <strain evidence="3">DSM 22224</strain>
    </source>
</reference>
<keyword evidence="1" id="KW-0812">Transmembrane</keyword>
<dbReference type="OrthoDB" id="680739at2"/>
<accession>A0A1T4SQH7</accession>
<dbReference type="RefSeq" id="WP_078670665.1">
    <property type="nucleotide sequence ID" value="NZ_FUWZ01000003.1"/>
</dbReference>
<protein>
    <recommendedName>
        <fullName evidence="4">Phosphatidate cytidylyltransferase</fullName>
    </recommendedName>
</protein>
<dbReference type="AlphaFoldDB" id="A0A1T4SQH7"/>
<evidence type="ECO:0000313" key="2">
    <source>
        <dbReference type="EMBL" id="SKA30437.1"/>
    </source>
</evidence>
<keyword evidence="1" id="KW-1133">Transmembrane helix</keyword>